<evidence type="ECO:0000313" key="2">
    <source>
        <dbReference type="Proteomes" id="UP001320544"/>
    </source>
</evidence>
<reference evidence="1 2" key="1">
    <citation type="submission" date="2022-01" db="EMBL/GenBank/DDBJ databases">
        <title>Novel bile acid biosynthetic pathways are enriched in the microbiome of centenarians.</title>
        <authorList>
            <person name="Sato Y."/>
            <person name="Atarashi K."/>
            <person name="Plichta R.D."/>
            <person name="Arai Y."/>
            <person name="Sasajima S."/>
            <person name="Kearney M.S."/>
            <person name="Suda W."/>
            <person name="Takeshita K."/>
            <person name="Sasaki T."/>
            <person name="Okamoto S."/>
            <person name="Skelly N.A."/>
            <person name="Okamura Y."/>
            <person name="Vlamakis H."/>
            <person name="Li Y."/>
            <person name="Tanoue T."/>
            <person name="Takei H."/>
            <person name="Nittono H."/>
            <person name="Narushima S."/>
            <person name="Irie J."/>
            <person name="Itoh H."/>
            <person name="Moriya K."/>
            <person name="Sugiura Y."/>
            <person name="Suematsu M."/>
            <person name="Moritoki N."/>
            <person name="Shibata S."/>
            <person name="Littman R.D."/>
            <person name="Fischbach A.M."/>
            <person name="Uwamino Y."/>
            <person name="Inoue T."/>
            <person name="Honda A."/>
            <person name="Hattori M."/>
            <person name="Murai T."/>
            <person name="Xavier J.R."/>
            <person name="Hirose N."/>
            <person name="Honda K."/>
        </authorList>
    </citation>
    <scope>NUCLEOTIDE SEQUENCE [LARGE SCALE GENOMIC DNA]</scope>
    <source>
        <strain evidence="1 2">CE91-St30</strain>
    </source>
</reference>
<dbReference type="Proteomes" id="UP001320544">
    <property type="component" value="Chromosome"/>
</dbReference>
<organism evidence="1 2">
    <name type="scientific">Raoultibacter timonensis</name>
    <dbReference type="NCBI Taxonomy" id="1907662"/>
    <lineage>
        <taxon>Bacteria</taxon>
        <taxon>Bacillati</taxon>
        <taxon>Actinomycetota</taxon>
        <taxon>Coriobacteriia</taxon>
        <taxon>Eggerthellales</taxon>
        <taxon>Eggerthellaceae</taxon>
        <taxon>Raoultibacter</taxon>
    </lineage>
</organism>
<accession>A0ABN6MJ94</accession>
<sequence>MAYDTARPAPLARIAHKKMEGARKKTELSPARFLHYGSPQAALAKDRRTPIAKTAGLQQNVLLPRAPEFKSRLMRDNDFHAHRVSRNSFSKGAVFDI</sequence>
<keyword evidence="2" id="KW-1185">Reference proteome</keyword>
<proteinExistence type="predicted"/>
<dbReference type="EMBL" id="AP025564">
    <property type="protein sequence ID" value="BDE96751.1"/>
    <property type="molecule type" value="Genomic_DNA"/>
</dbReference>
<gene>
    <name evidence="1" type="ORF">CE91St30_20840</name>
</gene>
<name>A0ABN6MJ94_9ACTN</name>
<evidence type="ECO:0000313" key="1">
    <source>
        <dbReference type="EMBL" id="BDE96751.1"/>
    </source>
</evidence>
<protein>
    <submittedName>
        <fullName evidence="1">Uncharacterized protein</fullName>
    </submittedName>
</protein>